<evidence type="ECO:0000259" key="1">
    <source>
        <dbReference type="Pfam" id="PF08241"/>
    </source>
</evidence>
<dbReference type="GO" id="GO:0032259">
    <property type="term" value="P:methylation"/>
    <property type="evidence" value="ECO:0007669"/>
    <property type="project" value="UniProtKB-KW"/>
</dbReference>
<comment type="caution">
    <text evidence="2">The sequence shown here is derived from an EMBL/GenBank/DDBJ whole genome shotgun (WGS) entry which is preliminary data.</text>
</comment>
<evidence type="ECO:0000313" key="3">
    <source>
        <dbReference type="Proteomes" id="UP000597444"/>
    </source>
</evidence>
<protein>
    <submittedName>
        <fullName evidence="2">Methyltransferase</fullName>
    </submittedName>
</protein>
<dbReference type="Proteomes" id="UP000597444">
    <property type="component" value="Unassembled WGS sequence"/>
</dbReference>
<dbReference type="SUPFAM" id="SSF53335">
    <property type="entry name" value="S-adenosyl-L-methionine-dependent methyltransferases"/>
    <property type="match status" value="1"/>
</dbReference>
<feature type="domain" description="Methyltransferase type 11" evidence="1">
    <location>
        <begin position="60"/>
        <end position="148"/>
    </location>
</feature>
<dbReference type="InterPro" id="IPR052939">
    <property type="entry name" value="23S_rRNA_MeTrnsfrase_RlmA"/>
</dbReference>
<accession>A0A8J3IYK7</accession>
<name>A0A8J3IYK7_9CHLR</name>
<dbReference type="Pfam" id="PF08241">
    <property type="entry name" value="Methyltransf_11"/>
    <property type="match status" value="1"/>
</dbReference>
<dbReference type="RefSeq" id="WP_220209184.1">
    <property type="nucleotide sequence ID" value="NZ_BNJK01000002.1"/>
</dbReference>
<dbReference type="AlphaFoldDB" id="A0A8J3IYK7"/>
<dbReference type="Gene3D" id="3.40.50.150">
    <property type="entry name" value="Vaccinia Virus protein VP39"/>
    <property type="match status" value="1"/>
</dbReference>
<keyword evidence="2" id="KW-0489">Methyltransferase</keyword>
<keyword evidence="3" id="KW-1185">Reference proteome</keyword>
<proteinExistence type="predicted"/>
<reference evidence="2" key="1">
    <citation type="submission" date="2020-10" db="EMBL/GenBank/DDBJ databases">
        <title>Taxonomic study of unclassified bacteria belonging to the class Ktedonobacteria.</title>
        <authorList>
            <person name="Yabe S."/>
            <person name="Wang C.M."/>
            <person name="Zheng Y."/>
            <person name="Sakai Y."/>
            <person name="Cavaletti L."/>
            <person name="Monciardini P."/>
            <person name="Donadio S."/>
        </authorList>
    </citation>
    <scope>NUCLEOTIDE SEQUENCE</scope>
    <source>
        <strain evidence="2">ID150040</strain>
    </source>
</reference>
<dbReference type="EMBL" id="BNJK01000002">
    <property type="protein sequence ID" value="GHO98431.1"/>
    <property type="molecule type" value="Genomic_DNA"/>
</dbReference>
<dbReference type="InterPro" id="IPR013216">
    <property type="entry name" value="Methyltransf_11"/>
</dbReference>
<dbReference type="InterPro" id="IPR029063">
    <property type="entry name" value="SAM-dependent_MTases_sf"/>
</dbReference>
<dbReference type="PANTHER" id="PTHR43460">
    <property type="entry name" value="METHYLTRANSFERASE"/>
    <property type="match status" value="1"/>
</dbReference>
<dbReference type="PANTHER" id="PTHR43460:SF1">
    <property type="entry name" value="METHYLTRANSFERASE TYPE 11 DOMAIN-CONTAINING PROTEIN"/>
    <property type="match status" value="1"/>
</dbReference>
<keyword evidence="2" id="KW-0808">Transferase</keyword>
<sequence>MSDQQNEQAFYEYLLSEYQHPFAWGDWSYLEGRRVELPIEQPWGYADRVVEAMRTVRAILDMRTGDGSMFASFIRQQSHPMQLYATEGYAPILALTRQHLEPLGVTIYEVADERLPIADEQLDLVINRHGSYDLREIRRVLKPGQHFITQQVGDQTNLRLHELLHTPRLSTGNAPTWNLAIAVRELQQADWQIIEQREGFASTRFYDVGAIVYYLNAIAWEIPDFSVERYFDKLVAIRRLIEREGYLEVAFHTFFIVAQKTKMS</sequence>
<gene>
    <name evidence="2" type="ORF">KSF_084790</name>
</gene>
<organism evidence="2 3">
    <name type="scientific">Reticulibacter mediterranei</name>
    <dbReference type="NCBI Taxonomy" id="2778369"/>
    <lineage>
        <taxon>Bacteria</taxon>
        <taxon>Bacillati</taxon>
        <taxon>Chloroflexota</taxon>
        <taxon>Ktedonobacteria</taxon>
        <taxon>Ktedonobacterales</taxon>
        <taxon>Reticulibacteraceae</taxon>
        <taxon>Reticulibacter</taxon>
    </lineage>
</organism>
<dbReference type="GO" id="GO:0008757">
    <property type="term" value="F:S-adenosylmethionine-dependent methyltransferase activity"/>
    <property type="evidence" value="ECO:0007669"/>
    <property type="project" value="InterPro"/>
</dbReference>
<evidence type="ECO:0000313" key="2">
    <source>
        <dbReference type="EMBL" id="GHO98431.1"/>
    </source>
</evidence>